<dbReference type="RefSeq" id="WP_340605427.1">
    <property type="nucleotide sequence ID" value="NZ_JBBMXV010000006.1"/>
</dbReference>
<dbReference type="InterPro" id="IPR025098">
    <property type="entry name" value="DUF4013"/>
</dbReference>
<dbReference type="Proteomes" id="UP001596312">
    <property type="component" value="Unassembled WGS sequence"/>
</dbReference>
<organism evidence="2 3">
    <name type="scientific">Halalkalicoccus tibetensis</name>
    <dbReference type="NCBI Taxonomy" id="175632"/>
    <lineage>
        <taxon>Archaea</taxon>
        <taxon>Methanobacteriati</taxon>
        <taxon>Methanobacteriota</taxon>
        <taxon>Stenosarchaea group</taxon>
        <taxon>Halobacteria</taxon>
        <taxon>Halobacteriales</taxon>
        <taxon>Halococcaceae</taxon>
        <taxon>Halalkalicoccus</taxon>
    </lineage>
</organism>
<protein>
    <submittedName>
        <fullName evidence="2">DUF4013 domain-containing protein</fullName>
    </submittedName>
</protein>
<name>A0ABD5V998_9EURY</name>
<feature type="transmembrane region" description="Helical" evidence="1">
    <location>
        <begin position="158"/>
        <end position="187"/>
    </location>
</feature>
<feature type="transmembrane region" description="Helical" evidence="1">
    <location>
        <begin position="134"/>
        <end position="152"/>
    </location>
</feature>
<proteinExistence type="predicted"/>
<evidence type="ECO:0000256" key="1">
    <source>
        <dbReference type="SAM" id="Phobius"/>
    </source>
</evidence>
<accession>A0ABD5V998</accession>
<comment type="caution">
    <text evidence="2">The sequence shown here is derived from an EMBL/GenBank/DDBJ whole genome shotgun (WGS) entry which is preliminary data.</text>
</comment>
<keyword evidence="1" id="KW-1133">Transmembrane helix</keyword>
<evidence type="ECO:0000313" key="2">
    <source>
        <dbReference type="EMBL" id="MFC6906843.1"/>
    </source>
</evidence>
<sequence>MIRDAVRYPFRTRDPIKTFLIGGFLLATGTILSLVFVLGYLVRVLAPDTATESAPRFERWWTLASDGVRVLILWIVYVSIPLLGLVFWIELYSTRLATEGLVSTFDQQLQNVIIHGLGINIGSPIALRPVVQTVYDLAAIGGVFGNVVPLLSTLNADAVVLSVGIIYGVTLLVSVYLFPIAFANFAVNRTLRSAFEFSSITKVALTRRYSIGWCVAIGFLLLGAVGPILWNEWRLLTAGADWGLLHIGFIPLVAHPTPTGIQSAMFLVVASFVNFYFLIVGYALLSSVLTPLIGTAQTQSTTAADSEEPS</sequence>
<gene>
    <name evidence="2" type="ORF">ACFQGH_16745</name>
</gene>
<feature type="transmembrane region" description="Helical" evidence="1">
    <location>
        <begin position="67"/>
        <end position="89"/>
    </location>
</feature>
<keyword evidence="1" id="KW-0812">Transmembrane</keyword>
<dbReference type="EMBL" id="JBHSXQ010000006">
    <property type="protein sequence ID" value="MFC6906843.1"/>
    <property type="molecule type" value="Genomic_DNA"/>
</dbReference>
<evidence type="ECO:0000313" key="3">
    <source>
        <dbReference type="Proteomes" id="UP001596312"/>
    </source>
</evidence>
<keyword evidence="3" id="KW-1185">Reference proteome</keyword>
<feature type="transmembrane region" description="Helical" evidence="1">
    <location>
        <begin position="208"/>
        <end position="229"/>
    </location>
</feature>
<keyword evidence="1" id="KW-0472">Membrane</keyword>
<dbReference type="AlphaFoldDB" id="A0ABD5V998"/>
<feature type="transmembrane region" description="Helical" evidence="1">
    <location>
        <begin position="20"/>
        <end position="46"/>
    </location>
</feature>
<feature type="transmembrane region" description="Helical" evidence="1">
    <location>
        <begin position="266"/>
        <end position="285"/>
    </location>
</feature>
<reference evidence="2 3" key="1">
    <citation type="journal article" date="2019" name="Int. J. Syst. Evol. Microbiol.">
        <title>The Global Catalogue of Microorganisms (GCM) 10K type strain sequencing project: providing services to taxonomists for standard genome sequencing and annotation.</title>
        <authorList>
            <consortium name="The Broad Institute Genomics Platform"/>
            <consortium name="The Broad Institute Genome Sequencing Center for Infectious Disease"/>
            <person name="Wu L."/>
            <person name="Ma J."/>
        </authorList>
    </citation>
    <scope>NUCLEOTIDE SEQUENCE [LARGE SCALE GENOMIC DNA]</scope>
    <source>
        <strain evidence="2 3">CGMCC 1.3240</strain>
    </source>
</reference>
<dbReference type="Pfam" id="PF13197">
    <property type="entry name" value="DUF4013"/>
    <property type="match status" value="1"/>
</dbReference>